<reference evidence="1 2" key="1">
    <citation type="submission" date="2013-05" db="EMBL/GenBank/DDBJ databases">
        <title>The Genome Sequence of Corynebacterium pyruviciproducens 1773O (ATCC BAA-1742).</title>
        <authorList>
            <consortium name="The Broad Institute Genomics Platform"/>
            <person name="Earl A."/>
            <person name="Ward D."/>
            <person name="Feldgarden M."/>
            <person name="Gevers D."/>
            <person name="Tong J."/>
            <person name="Walker B."/>
            <person name="Young S."/>
            <person name="Zeng Q."/>
            <person name="Gargeya S."/>
            <person name="Fitzgerald M."/>
            <person name="Haas B."/>
            <person name="Abouelleil A."/>
            <person name="Allen A.W."/>
            <person name="Alvarado L."/>
            <person name="Arachchi H.M."/>
            <person name="Berlin A.M."/>
            <person name="Chapman S.B."/>
            <person name="Gainer-Dewar J."/>
            <person name="Goldberg J."/>
            <person name="Griggs A."/>
            <person name="Gujja S."/>
            <person name="Hansen M."/>
            <person name="Howarth C."/>
            <person name="Imamovic A."/>
            <person name="Ireland A."/>
            <person name="Larimer J."/>
            <person name="McCowan C."/>
            <person name="Murphy C."/>
            <person name="Pearson M."/>
            <person name="Poon T.W."/>
            <person name="Priest M."/>
            <person name="Roberts A."/>
            <person name="Saif S."/>
            <person name="Shea T."/>
            <person name="Sisk P."/>
            <person name="Sykes S."/>
            <person name="Wortman J."/>
            <person name="Nusbaum C."/>
            <person name="Birren B."/>
        </authorList>
    </citation>
    <scope>NUCLEOTIDE SEQUENCE [LARGE SCALE GENOMIC DNA]</scope>
    <source>
        <strain evidence="1 2">ATCC BAA-1742</strain>
    </source>
</reference>
<protein>
    <submittedName>
        <fullName evidence="1">Uncharacterized protein</fullName>
    </submittedName>
</protein>
<sequence length="34" mass="3832">MLTEPCTFMITNTRTTIRTHMVTNTTITGMPKTS</sequence>
<dbReference type="AlphaFoldDB" id="S2Z4H2"/>
<accession>S2Z4H2</accession>
<organism evidence="1 2">
    <name type="scientific">Corynebacterium pyruviciproducens ATCC BAA-1742</name>
    <dbReference type="NCBI Taxonomy" id="1125779"/>
    <lineage>
        <taxon>Bacteria</taxon>
        <taxon>Bacillati</taxon>
        <taxon>Actinomycetota</taxon>
        <taxon>Actinomycetes</taxon>
        <taxon>Mycobacteriales</taxon>
        <taxon>Corynebacteriaceae</taxon>
        <taxon>Corynebacterium</taxon>
    </lineage>
</organism>
<name>S2Z4H2_9CORY</name>
<dbReference type="HOGENOM" id="CLU_3373268_0_0_11"/>
<keyword evidence="2" id="KW-1185">Reference proteome</keyword>
<comment type="caution">
    <text evidence="1">The sequence shown here is derived from an EMBL/GenBank/DDBJ whole genome shotgun (WGS) entry which is preliminary data.</text>
</comment>
<dbReference type="Proteomes" id="UP000014408">
    <property type="component" value="Unassembled WGS sequence"/>
</dbReference>
<dbReference type="EMBL" id="ATBY01000014">
    <property type="protein sequence ID" value="EPD69120.1"/>
    <property type="molecule type" value="Genomic_DNA"/>
</dbReference>
<evidence type="ECO:0000313" key="2">
    <source>
        <dbReference type="Proteomes" id="UP000014408"/>
    </source>
</evidence>
<gene>
    <name evidence="1" type="ORF">HMPREF1219_01339</name>
</gene>
<proteinExistence type="predicted"/>
<evidence type="ECO:0000313" key="1">
    <source>
        <dbReference type="EMBL" id="EPD69120.1"/>
    </source>
</evidence>